<dbReference type="GO" id="GO:0004739">
    <property type="term" value="F:pyruvate dehydrogenase (acetyl-transferring) activity"/>
    <property type="evidence" value="ECO:0007669"/>
    <property type="project" value="UniProtKB-EC"/>
</dbReference>
<dbReference type="AlphaFoldDB" id="B5XHA0"/>
<keyword evidence="1" id="KW-0670">Pyruvate</keyword>
<evidence type="ECO:0000313" key="1">
    <source>
        <dbReference type="EMBL" id="ACI23120.1"/>
    </source>
</evidence>
<proteinExistence type="predicted"/>
<sequence length="50" mass="5968">MQDWNKYKELLYKLSRIRMMEEELHFNVPKAKCDALGIFRLARSCCCDGL</sequence>
<evidence type="ECO:0000313" key="2">
    <source>
        <dbReference type="Proteomes" id="UP000008555"/>
    </source>
</evidence>
<gene>
    <name evidence="1" type="ORF">CBUD_0699a</name>
</gene>
<dbReference type="EMBL" id="CP000733">
    <property type="protein sequence ID" value="ACI23120.1"/>
    <property type="molecule type" value="Genomic_DNA"/>
</dbReference>
<protein>
    <submittedName>
        <fullName evidence="1">Pyruvate dehydrogenase E1 component alpha subunit</fullName>
        <ecNumber evidence="1">1.2.4.1</ecNumber>
    </submittedName>
</protein>
<dbReference type="HOGENOM" id="CLU_3116933_0_0_6"/>
<dbReference type="Proteomes" id="UP000008555">
    <property type="component" value="Chromosome"/>
</dbReference>
<dbReference type="KEGG" id="cbd:CBUD_0699a"/>
<keyword evidence="1" id="KW-0560">Oxidoreductase</keyword>
<dbReference type="EC" id="1.2.4.1" evidence="1"/>
<name>B5XHA0_COXBN</name>
<accession>B5XHA0</accession>
<reference evidence="1 2" key="1">
    <citation type="journal article" date="2009" name="Infect. Immun.">
        <title>Comparative genomics reveal extensive transposon-mediated genomic plasticity and diversity among potential effector proteins within the genus Coxiella.</title>
        <authorList>
            <person name="Beare P.A."/>
            <person name="Unsworth N."/>
            <person name="Andoh M."/>
            <person name="Voth D.E."/>
            <person name="Omsland A."/>
            <person name="Gilk S.D."/>
            <person name="Williams K.P."/>
            <person name="Sobral B.W."/>
            <person name="Kupko J.J.III."/>
            <person name="Porcella S.F."/>
            <person name="Samuel J.E."/>
            <person name="Heinzen R.A."/>
        </authorList>
    </citation>
    <scope>NUCLEOTIDE SEQUENCE [LARGE SCALE GENOMIC DNA]</scope>
    <source>
        <strain evidence="1 2">Dugway 5J108-111</strain>
    </source>
</reference>
<organism evidence="1 2">
    <name type="scientific">Coxiella burnetii (strain Dugway 5J108-111)</name>
    <dbReference type="NCBI Taxonomy" id="434922"/>
    <lineage>
        <taxon>Bacteria</taxon>
        <taxon>Pseudomonadati</taxon>
        <taxon>Pseudomonadota</taxon>
        <taxon>Gammaproteobacteria</taxon>
        <taxon>Legionellales</taxon>
        <taxon>Coxiellaceae</taxon>
        <taxon>Coxiella</taxon>
    </lineage>
</organism>